<reference evidence="3" key="1">
    <citation type="journal article" date="2018" name="Genome Biol.">
        <title>SKESA: strategic k-mer extension for scrupulous assemblies.</title>
        <authorList>
            <person name="Souvorov A."/>
            <person name="Agarwala R."/>
            <person name="Lipman D.J."/>
        </authorList>
    </citation>
    <scope>NUCLEOTIDE SEQUENCE</scope>
    <source>
        <strain evidence="3">MA.CK_98/00010293</strain>
    </source>
</reference>
<dbReference type="Gene3D" id="6.10.250.2040">
    <property type="match status" value="1"/>
</dbReference>
<accession>A0A765BVX9</accession>
<comment type="caution">
    <text evidence="3">The sequence shown here is derived from an EMBL/GenBank/DDBJ whole genome shotgun (WGS) entry which is preliminary data.</text>
</comment>
<dbReference type="GO" id="GO:0019867">
    <property type="term" value="C:outer membrane"/>
    <property type="evidence" value="ECO:0007669"/>
    <property type="project" value="InterPro"/>
</dbReference>
<feature type="signal peptide" evidence="1">
    <location>
        <begin position="1"/>
        <end position="20"/>
    </location>
</feature>
<reference evidence="3" key="2">
    <citation type="submission" date="2020-02" db="EMBL/GenBank/DDBJ databases">
        <authorList>
            <consortium name="NCBI Pathogen Detection Project"/>
        </authorList>
    </citation>
    <scope>NUCLEOTIDE SEQUENCE</scope>
    <source>
        <strain evidence="3">MA.CK_98/00010293</strain>
    </source>
</reference>
<dbReference type="AlphaFoldDB" id="A0A765BVX9"/>
<feature type="chain" id="PRO_5027891321" description="Trimeric autotransporter adhesin YadA-like stalk domain-containing protein" evidence="1">
    <location>
        <begin position="21"/>
        <end position="153"/>
    </location>
</feature>
<protein>
    <recommendedName>
        <fullName evidence="2">Trimeric autotransporter adhesin YadA-like stalk domain-containing protein</fullName>
    </recommendedName>
</protein>
<proteinExistence type="predicted"/>
<name>A0A765BVX9_SALER</name>
<evidence type="ECO:0000256" key="1">
    <source>
        <dbReference type="SAM" id="SignalP"/>
    </source>
</evidence>
<gene>
    <name evidence="3" type="ORF">G8O64_004927</name>
</gene>
<dbReference type="Pfam" id="PF05662">
    <property type="entry name" value="YadA_stalk"/>
    <property type="match status" value="1"/>
</dbReference>
<keyword evidence="1" id="KW-0732">Signal</keyword>
<dbReference type="EMBL" id="DAAYQT010000063">
    <property type="protein sequence ID" value="HAG5359176.1"/>
    <property type="molecule type" value="Genomic_DNA"/>
</dbReference>
<feature type="domain" description="Trimeric autotransporter adhesin YadA-like stalk" evidence="2">
    <location>
        <begin position="121"/>
        <end position="152"/>
    </location>
</feature>
<dbReference type="InterPro" id="IPR011049">
    <property type="entry name" value="Serralysin-like_metalloprot_C"/>
</dbReference>
<dbReference type="SUPFAM" id="SSF101967">
    <property type="entry name" value="Adhesin YadA, collagen-binding domain"/>
    <property type="match status" value="1"/>
</dbReference>
<feature type="non-terminal residue" evidence="3">
    <location>
        <position position="153"/>
    </location>
</feature>
<evidence type="ECO:0000259" key="2">
    <source>
        <dbReference type="Pfam" id="PF05662"/>
    </source>
</evidence>
<sequence length="153" mass="16339">MNKYASLSFFTIFISISVFAETDTSVGELPYIGEQTENMSSAYNNNRLRTTDVIPWGEDVTNVTGPKLGYIVPEDTTKEGGLWAGTKAAGVTFGSPSTGLIVDQSGAKIKNSNLDMTGNAISNLKEGVENEDAVNVSQLKTTAKETLSKANAY</sequence>
<dbReference type="InterPro" id="IPR008635">
    <property type="entry name" value="Coiled_stalk_dom"/>
</dbReference>
<organism evidence="3">
    <name type="scientific">Salmonella enterica</name>
    <name type="common">Salmonella choleraesuis</name>
    <dbReference type="NCBI Taxonomy" id="28901"/>
    <lineage>
        <taxon>Bacteria</taxon>
        <taxon>Pseudomonadati</taxon>
        <taxon>Pseudomonadota</taxon>
        <taxon>Gammaproteobacteria</taxon>
        <taxon>Enterobacterales</taxon>
        <taxon>Enterobacteriaceae</taxon>
        <taxon>Salmonella</taxon>
    </lineage>
</organism>
<evidence type="ECO:0000313" key="3">
    <source>
        <dbReference type="EMBL" id="HAG5359176.1"/>
    </source>
</evidence>